<keyword evidence="4" id="KW-0325">Glycoprotein</keyword>
<accession>A0AB38XNA4</accession>
<dbReference type="SMART" id="SM00191">
    <property type="entry name" value="Int_alpha"/>
    <property type="match status" value="6"/>
</dbReference>
<evidence type="ECO:0000256" key="4">
    <source>
        <dbReference type="ARBA" id="ARBA00023180"/>
    </source>
</evidence>
<sequence length="1050" mass="109718">MEFARFRRGSAGIAAALLCATIIPAANAAEKPATGADSNLPKWSAVDGTRFNDVARRTDRVTYPDAGHVPAVGCDITGDDLADMIFTNPQKRKTYAVPYIPYGSDNDEVTRSIEEQNAVKTVSEEAEGYGLAAACLPDSTRLAVAAKNKIFIYSAGLKKAAEVEVAGIRAMASSGNRLAVASGHKLYFYDATGERQGKPLDLGANIEVVVALSDGTFALGMSEVGKVQIVEPRSGAITMTATGDADARFGAAITSTGDLNGDEDDDLAIGAPLANNETGAVALITDLNNDVKVDVTSTDDSPVTADGKSVGYLLRAPLRAHLGASLAWVDGGDKPGALVVGKPVDEEHTGALVISAQALNKNYNNGLGIDGIGEKYKLWLAGGDEKDDAGVEVGVMPRRGEDTLNGIFTVNSTGKVDVWTIDLTHQGEPKKQKIDPPYPAPEPEKRESAVQSLDTPEKKIWKGEFSSGLGSSLVKGQCDVTGDGKADIIAGMPTRSEWKFDPFYLDSTSTHGWFPNVTGGVQIIPGGTKGKDVPAADTIALNGPKETTDPGTDSSVGLSVACLGDTNGDGIADLAVNSHTMARAWVIYGGPHLAKVDLNNLHPDQGWWIDLPEYGSSPVQISRAGDVNEDGLADIAVTLGDANLARGEKGHKGALYIFAGKKHAANVDMKKMTPPEGAVVRTVFAPEGHFLSQSVPVGDVNGDGVVDWVLTDFQAEQGGGIYPGKAWLVYGSTEKEVQVAPGNSFELTMSPDASHRLGAGASVAPVGDVNSDGYNDFVIGYDGGQIMHQSEGGLLLVYGHKGQRTKVSVSVADGARNEGVRVVRGPAKNSGFGWAVDALPGKKKALIAVGAPTMEKDGRVFLFDTSVFKETPTTLPESVSVIRSPGEQARFGRALAFVGNVLEGPTLAIGADGVISEEGEGREGFANSAHVLAMRINPWEEEESSDSSESSEPADAEKPAETDQEGKGHLPAGAEQADESKNDAAPKQTGGNKLGAVNTHAQERRPGVGSTVIVKQGQLAHSGSVALLAGAMALTLLAVGTGIYMLRREH</sequence>
<gene>
    <name evidence="8" type="ORF">PIG85_08590</name>
</gene>
<dbReference type="AlphaFoldDB" id="A0AB38XNA4"/>
<dbReference type="Pfam" id="PF01839">
    <property type="entry name" value="FG-GAP"/>
    <property type="match status" value="1"/>
</dbReference>
<feature type="compositionally biased region" description="Basic and acidic residues" evidence="5">
    <location>
        <begin position="955"/>
        <end position="968"/>
    </location>
</feature>
<keyword evidence="3" id="KW-0378">Hydrolase</keyword>
<feature type="signal peptide" evidence="7">
    <location>
        <begin position="1"/>
        <end position="28"/>
    </location>
</feature>
<dbReference type="KEGG" id="wne:PIG85_08590"/>
<dbReference type="RefSeq" id="WP_271694499.1">
    <property type="nucleotide sequence ID" value="NZ_CP116394.1"/>
</dbReference>
<evidence type="ECO:0000256" key="7">
    <source>
        <dbReference type="SAM" id="SignalP"/>
    </source>
</evidence>
<dbReference type="PANTHER" id="PTHR23221:SF7">
    <property type="entry name" value="PHOSPHATIDYLINOSITOL-GLYCAN-SPECIFIC PHOSPHOLIPASE D"/>
    <property type="match status" value="1"/>
</dbReference>
<evidence type="ECO:0000256" key="6">
    <source>
        <dbReference type="SAM" id="Phobius"/>
    </source>
</evidence>
<organism evidence="8 9">
    <name type="scientific">Winkia neuii subsp. anitrata</name>
    <dbReference type="NCBI Taxonomy" id="29318"/>
    <lineage>
        <taxon>Bacteria</taxon>
        <taxon>Bacillati</taxon>
        <taxon>Actinomycetota</taxon>
        <taxon>Actinomycetes</taxon>
        <taxon>Actinomycetales</taxon>
        <taxon>Actinomycetaceae</taxon>
        <taxon>Winkia</taxon>
    </lineage>
</organism>
<dbReference type="GO" id="GO:0016787">
    <property type="term" value="F:hydrolase activity"/>
    <property type="evidence" value="ECO:0007669"/>
    <property type="project" value="UniProtKB-KW"/>
</dbReference>
<reference evidence="8" key="1">
    <citation type="submission" date="2023-01" db="EMBL/GenBank/DDBJ databases">
        <title>Comparative Genomic Analysis of the Clinically-Derived Winkia Strain NY0527 Provides Evidence into the Taxonomic Reassignment of Winkia neuii and Characterizes Their Virulence Traits.</title>
        <authorList>
            <person name="Cai X."/>
            <person name="Peng Y."/>
            <person name="Li M."/>
            <person name="Qiu Y."/>
            <person name="Wang Y."/>
            <person name="Xu L."/>
            <person name="Hou Q."/>
        </authorList>
    </citation>
    <scope>NUCLEOTIDE SEQUENCE</scope>
    <source>
        <strain evidence="8">NY0527</strain>
    </source>
</reference>
<evidence type="ECO:0000313" key="8">
    <source>
        <dbReference type="EMBL" id="WCE45694.1"/>
    </source>
</evidence>
<keyword evidence="6" id="KW-0472">Membrane</keyword>
<feature type="transmembrane region" description="Helical" evidence="6">
    <location>
        <begin position="1025"/>
        <end position="1046"/>
    </location>
</feature>
<evidence type="ECO:0000256" key="2">
    <source>
        <dbReference type="ARBA" id="ARBA00022737"/>
    </source>
</evidence>
<evidence type="ECO:0000313" key="9">
    <source>
        <dbReference type="Proteomes" id="UP001211044"/>
    </source>
</evidence>
<dbReference type="InterPro" id="IPR013517">
    <property type="entry name" value="FG-GAP"/>
</dbReference>
<dbReference type="PROSITE" id="PS51470">
    <property type="entry name" value="FG_GAP"/>
    <property type="match status" value="1"/>
</dbReference>
<proteinExistence type="predicted"/>
<keyword evidence="6" id="KW-0812">Transmembrane</keyword>
<dbReference type="SUPFAM" id="SSF69318">
    <property type="entry name" value="Integrin alpha N-terminal domain"/>
    <property type="match status" value="3"/>
</dbReference>
<dbReference type="InterPro" id="IPR028994">
    <property type="entry name" value="Integrin_alpha_N"/>
</dbReference>
<evidence type="ECO:0000256" key="3">
    <source>
        <dbReference type="ARBA" id="ARBA00022801"/>
    </source>
</evidence>
<dbReference type="Proteomes" id="UP001211044">
    <property type="component" value="Chromosome"/>
</dbReference>
<dbReference type="PANTHER" id="PTHR23221">
    <property type="entry name" value="GLYCOSYLPHOSPHATIDYLINOSITOL PHOSPHOLIPASE D"/>
    <property type="match status" value="1"/>
</dbReference>
<keyword evidence="1 7" id="KW-0732">Signal</keyword>
<keyword evidence="2" id="KW-0677">Repeat</keyword>
<dbReference type="InterPro" id="IPR013519">
    <property type="entry name" value="Int_alpha_beta-p"/>
</dbReference>
<evidence type="ECO:0000256" key="5">
    <source>
        <dbReference type="SAM" id="MobiDB-lite"/>
    </source>
</evidence>
<feature type="region of interest" description="Disordered" evidence="5">
    <location>
        <begin position="427"/>
        <end position="455"/>
    </location>
</feature>
<keyword evidence="6" id="KW-1133">Transmembrane helix</keyword>
<evidence type="ECO:0000256" key="1">
    <source>
        <dbReference type="ARBA" id="ARBA00022729"/>
    </source>
</evidence>
<dbReference type="Gene3D" id="2.130.10.130">
    <property type="entry name" value="Integrin alpha, N-terminal"/>
    <property type="match status" value="3"/>
</dbReference>
<feature type="region of interest" description="Disordered" evidence="5">
    <location>
        <begin position="939"/>
        <end position="1007"/>
    </location>
</feature>
<dbReference type="EMBL" id="CP116394">
    <property type="protein sequence ID" value="WCE45694.1"/>
    <property type="molecule type" value="Genomic_DNA"/>
</dbReference>
<feature type="chain" id="PRO_5044259380" description="VCBS repeat-containing protein" evidence="7">
    <location>
        <begin position="29"/>
        <end position="1050"/>
    </location>
</feature>
<evidence type="ECO:0008006" key="10">
    <source>
        <dbReference type="Google" id="ProtNLM"/>
    </source>
</evidence>
<name>A0AB38XNA4_9ACTO</name>
<protein>
    <recommendedName>
        <fullName evidence="10">VCBS repeat-containing protein</fullName>
    </recommendedName>
</protein>